<evidence type="ECO:0000256" key="2">
    <source>
        <dbReference type="ARBA" id="ARBA00023002"/>
    </source>
</evidence>
<dbReference type="InterPro" id="IPR016211">
    <property type="entry name" value="Glu/Phe/Leu/Val/Trp_DH_bac/arc"/>
</dbReference>
<dbReference type="InterPro" id="IPR046346">
    <property type="entry name" value="Aminoacid_DH-like_N_sf"/>
</dbReference>
<dbReference type="PANTHER" id="PTHR42722:SF1">
    <property type="entry name" value="VALINE DEHYDROGENASE"/>
    <property type="match status" value="1"/>
</dbReference>
<gene>
    <name evidence="6" type="ORF">PYM288_LOCUS9</name>
</gene>
<evidence type="ECO:0000313" key="7">
    <source>
        <dbReference type="Proteomes" id="UP000663854"/>
    </source>
</evidence>
<dbReference type="AlphaFoldDB" id="A0A813MMC1"/>
<evidence type="ECO:0000256" key="3">
    <source>
        <dbReference type="ARBA" id="ARBA00023027"/>
    </source>
</evidence>
<dbReference type="PANTHER" id="PTHR42722">
    <property type="entry name" value="LEUCINE DEHYDROGENASE"/>
    <property type="match status" value="1"/>
</dbReference>
<comment type="caution">
    <text evidence="6">The sequence shown here is derived from an EMBL/GenBank/DDBJ whole genome shotgun (WGS) entry which is preliminary data.</text>
</comment>
<dbReference type="InterPro" id="IPR006095">
    <property type="entry name" value="Glu/Leu/Phe/Val/Trp_DH"/>
</dbReference>
<accession>A0A813MMC1</accession>
<dbReference type="CDD" id="cd01075">
    <property type="entry name" value="NAD_bind_Leu_Phe_Val_DH"/>
    <property type="match status" value="1"/>
</dbReference>
<dbReference type="Pfam" id="PF02812">
    <property type="entry name" value="ELFV_dehydrog_N"/>
    <property type="match status" value="1"/>
</dbReference>
<dbReference type="Gene3D" id="3.40.50.10860">
    <property type="entry name" value="Leucine Dehydrogenase, chain A, domain 1"/>
    <property type="match status" value="1"/>
</dbReference>
<dbReference type="Gene3D" id="3.40.50.720">
    <property type="entry name" value="NAD(P)-binding Rossmann-like Domain"/>
    <property type="match status" value="1"/>
</dbReference>
<dbReference type="PRINTS" id="PR00082">
    <property type="entry name" value="GLFDHDRGNASE"/>
</dbReference>
<evidence type="ECO:0000256" key="4">
    <source>
        <dbReference type="RuleBase" id="RU004417"/>
    </source>
</evidence>
<evidence type="ECO:0000259" key="5">
    <source>
        <dbReference type="SMART" id="SM00839"/>
    </source>
</evidence>
<reference evidence="6" key="1">
    <citation type="submission" date="2021-02" db="EMBL/GenBank/DDBJ databases">
        <authorList>
            <person name="Nowell W R."/>
        </authorList>
    </citation>
    <scope>NUCLEOTIDE SEQUENCE</scope>
</reference>
<protein>
    <recommendedName>
        <fullName evidence="5">Glutamate/phenylalanine/leucine/valine/L-tryptophan dehydrogenase C-terminal domain-containing protein</fullName>
    </recommendedName>
</protein>
<name>A0A813MMC1_9BILA</name>
<dbReference type="SMART" id="SM00839">
    <property type="entry name" value="ELFV_dehydrog"/>
    <property type="match status" value="1"/>
</dbReference>
<keyword evidence="2 4" id="KW-0560">Oxidoreductase</keyword>
<dbReference type="InterPro" id="IPR006096">
    <property type="entry name" value="Glu/Leu/Phe/Val/Trp_DH_C"/>
</dbReference>
<dbReference type="Pfam" id="PF00208">
    <property type="entry name" value="ELFV_dehydrog"/>
    <property type="match status" value="2"/>
</dbReference>
<dbReference type="SUPFAM" id="SSF53223">
    <property type="entry name" value="Aminoacid dehydrogenase-like, N-terminal domain"/>
    <property type="match status" value="1"/>
</dbReference>
<evidence type="ECO:0000313" key="6">
    <source>
        <dbReference type="EMBL" id="CAF0719291.1"/>
    </source>
</evidence>
<dbReference type="Proteomes" id="UP000663854">
    <property type="component" value="Unassembled WGS sequence"/>
</dbReference>
<organism evidence="6 7">
    <name type="scientific">Rotaria sordida</name>
    <dbReference type="NCBI Taxonomy" id="392033"/>
    <lineage>
        <taxon>Eukaryota</taxon>
        <taxon>Metazoa</taxon>
        <taxon>Spiralia</taxon>
        <taxon>Gnathifera</taxon>
        <taxon>Rotifera</taxon>
        <taxon>Eurotatoria</taxon>
        <taxon>Bdelloidea</taxon>
        <taxon>Philodinida</taxon>
        <taxon>Philodinidae</taxon>
        <taxon>Rotaria</taxon>
    </lineage>
</organism>
<dbReference type="InterPro" id="IPR036291">
    <property type="entry name" value="NAD(P)-bd_dom_sf"/>
</dbReference>
<comment type="similarity">
    <text evidence="1 4">Belongs to the Glu/Leu/Phe/Val dehydrogenases family.</text>
</comment>
<proteinExistence type="inferred from homology"/>
<sequence length="293" mass="30331">MTFKAAVAGLKLGGGKAVIMADSRTEKTPELLKAFARAVESLQGKYITAEDVGMSVGDIDTMRGITKYAVGGSNEGGSGDPSGMTAFGVFQGMKAAYKFAGLGESLEGVKVAIQGVGNVGYHLASYLSAAGAKLIITDIYPGQVEKVVQEFGAEVVAPDQIYGVDCDVFAPCALGAALNARTIPQLKCKVIAGSANNQLEVDSDGFELFSRGIVYAPDYAINSGGLINVAAELDGYNHEKVVAKVSQVYNTIENILEISASQGIPPHQAADSLAQQKIEDRGGVVVSGAVFVG</sequence>
<feature type="domain" description="Glutamate/phenylalanine/leucine/valine/L-tryptophan dehydrogenase C-terminal" evidence="5">
    <location>
        <begin position="79"/>
        <end position="282"/>
    </location>
</feature>
<dbReference type="GO" id="GO:0006520">
    <property type="term" value="P:amino acid metabolic process"/>
    <property type="evidence" value="ECO:0007669"/>
    <property type="project" value="InterPro"/>
</dbReference>
<dbReference type="InterPro" id="IPR006097">
    <property type="entry name" value="Glu/Leu/Phe/Val/Trp_DH_dimer"/>
</dbReference>
<keyword evidence="3" id="KW-0520">NAD</keyword>
<dbReference type="GO" id="GO:0016639">
    <property type="term" value="F:oxidoreductase activity, acting on the CH-NH2 group of donors, NAD or NADP as acceptor"/>
    <property type="evidence" value="ECO:0007669"/>
    <property type="project" value="InterPro"/>
</dbReference>
<evidence type="ECO:0000256" key="1">
    <source>
        <dbReference type="ARBA" id="ARBA00006382"/>
    </source>
</evidence>
<dbReference type="SUPFAM" id="SSF51735">
    <property type="entry name" value="NAD(P)-binding Rossmann-fold domains"/>
    <property type="match status" value="1"/>
</dbReference>
<dbReference type="EMBL" id="CAJNOH010000001">
    <property type="protein sequence ID" value="CAF0719291.1"/>
    <property type="molecule type" value="Genomic_DNA"/>
</dbReference>